<proteinExistence type="predicted"/>
<dbReference type="EMBL" id="KZ270017">
    <property type="protein sequence ID" value="OZC07973.1"/>
    <property type="molecule type" value="Genomic_DNA"/>
</dbReference>
<dbReference type="Proteomes" id="UP000242913">
    <property type="component" value="Unassembled WGS sequence"/>
</dbReference>
<sequence length="65" mass="7479">MPKIVEYKGAYMEADDYHIIIPVAFSTFASALAAKYFELKETLLGMNDILHYFTKYNTASREHKA</sequence>
<dbReference type="AlphaFoldDB" id="A0A238BRQ2"/>
<accession>A0A238BRQ2</accession>
<organism evidence="1 2">
    <name type="scientific">Onchocerca flexuosa</name>
    <dbReference type="NCBI Taxonomy" id="387005"/>
    <lineage>
        <taxon>Eukaryota</taxon>
        <taxon>Metazoa</taxon>
        <taxon>Ecdysozoa</taxon>
        <taxon>Nematoda</taxon>
        <taxon>Chromadorea</taxon>
        <taxon>Rhabditida</taxon>
        <taxon>Spirurina</taxon>
        <taxon>Spiruromorpha</taxon>
        <taxon>Filarioidea</taxon>
        <taxon>Onchocercidae</taxon>
        <taxon>Onchocerca</taxon>
    </lineage>
</organism>
<protein>
    <submittedName>
        <fullName evidence="1">Uncharacterized protein</fullName>
    </submittedName>
</protein>
<evidence type="ECO:0000313" key="2">
    <source>
        <dbReference type="Proteomes" id="UP000242913"/>
    </source>
</evidence>
<name>A0A238BRQ2_9BILA</name>
<evidence type="ECO:0000313" key="1">
    <source>
        <dbReference type="EMBL" id="OZC07973.1"/>
    </source>
</evidence>
<keyword evidence="2" id="KW-1185">Reference proteome</keyword>
<reference evidence="1 2" key="1">
    <citation type="submission" date="2015-12" db="EMBL/GenBank/DDBJ databases">
        <title>Draft genome of the nematode, Onchocerca flexuosa.</title>
        <authorList>
            <person name="Mitreva M."/>
        </authorList>
    </citation>
    <scope>NUCLEOTIDE SEQUENCE [LARGE SCALE GENOMIC DNA]</scope>
    <source>
        <strain evidence="1">Red Deer</strain>
    </source>
</reference>
<gene>
    <name evidence="1" type="ORF">X798_04969</name>
</gene>